<protein>
    <recommendedName>
        <fullName evidence="4">Transmembrane protein</fullName>
    </recommendedName>
</protein>
<evidence type="ECO:0000313" key="2">
    <source>
        <dbReference type="EMBL" id="VVP61310.1"/>
    </source>
</evidence>
<sequence length="88" mass="10123">MSEKYEAYSWNAELFVMGFHSPFIVATATLIYLSVLLDLNNAPQLIFVFRLYLLIYLTALILMMAAWQSLHKLLAIKPLPAQKNQAYL</sequence>
<keyword evidence="1" id="KW-0812">Transmembrane</keyword>
<feature type="transmembrane region" description="Helical" evidence="1">
    <location>
        <begin position="45"/>
        <end position="67"/>
    </location>
</feature>
<evidence type="ECO:0008006" key="4">
    <source>
        <dbReference type="Google" id="ProtNLM"/>
    </source>
</evidence>
<name>A0A5E7QJ45_PSEFL</name>
<keyword evidence="1" id="KW-1133">Transmembrane helix</keyword>
<feature type="transmembrane region" description="Helical" evidence="1">
    <location>
        <begin position="12"/>
        <end position="33"/>
    </location>
</feature>
<accession>A0A5E7QJ45</accession>
<organism evidence="2 3">
    <name type="scientific">Pseudomonas fluorescens</name>
    <dbReference type="NCBI Taxonomy" id="294"/>
    <lineage>
        <taxon>Bacteria</taxon>
        <taxon>Pseudomonadati</taxon>
        <taxon>Pseudomonadota</taxon>
        <taxon>Gammaproteobacteria</taxon>
        <taxon>Pseudomonadales</taxon>
        <taxon>Pseudomonadaceae</taxon>
        <taxon>Pseudomonas</taxon>
    </lineage>
</organism>
<dbReference type="AlphaFoldDB" id="A0A5E7QJ45"/>
<dbReference type="EMBL" id="CABVIK010000034">
    <property type="protein sequence ID" value="VVP61310.1"/>
    <property type="molecule type" value="Genomic_DNA"/>
</dbReference>
<evidence type="ECO:0000313" key="3">
    <source>
        <dbReference type="Proteomes" id="UP000349468"/>
    </source>
</evidence>
<dbReference type="Proteomes" id="UP000349468">
    <property type="component" value="Unassembled WGS sequence"/>
</dbReference>
<proteinExistence type="predicted"/>
<evidence type="ECO:0000256" key="1">
    <source>
        <dbReference type="SAM" id="Phobius"/>
    </source>
</evidence>
<gene>
    <name evidence="2" type="ORF">PS870_06312</name>
</gene>
<reference evidence="2 3" key="1">
    <citation type="submission" date="2019-09" db="EMBL/GenBank/DDBJ databases">
        <authorList>
            <person name="Chandra G."/>
            <person name="Truman W A."/>
        </authorList>
    </citation>
    <scope>NUCLEOTIDE SEQUENCE [LARGE SCALE GENOMIC DNA]</scope>
    <source>
        <strain evidence="2">PS870</strain>
    </source>
</reference>
<dbReference type="RefSeq" id="WP_224795574.1">
    <property type="nucleotide sequence ID" value="NZ_CABVIK010000034.1"/>
</dbReference>
<keyword evidence="1" id="KW-0472">Membrane</keyword>